<accession>A0ABR2EAK2</accession>
<keyword evidence="2" id="KW-1185">Reference proteome</keyword>
<gene>
    <name evidence="1" type="ORF">V6N12_031352</name>
</gene>
<evidence type="ECO:0000313" key="1">
    <source>
        <dbReference type="EMBL" id="KAK8554388.1"/>
    </source>
</evidence>
<comment type="caution">
    <text evidence="1">The sequence shown here is derived from an EMBL/GenBank/DDBJ whole genome shotgun (WGS) entry which is preliminary data.</text>
</comment>
<evidence type="ECO:0000313" key="2">
    <source>
        <dbReference type="Proteomes" id="UP001472677"/>
    </source>
</evidence>
<dbReference type="Proteomes" id="UP001472677">
    <property type="component" value="Unassembled WGS sequence"/>
</dbReference>
<name>A0ABR2EAK2_9ROSI</name>
<sequence>MMNLKSDYTKYVKVTSKLPKGFNFPLPWRNPNKSKGTFLGMLFVPKADNDVELRRKDWLDVSEVIILQNIFKYCLKGTNPNGLKEVNLPFREGSVAYYRTAWLYGAKDESTKILLGEATKTLDILATYHSYLQSPWLLTRVLSKTGKCVYVFL</sequence>
<reference evidence="1 2" key="1">
    <citation type="journal article" date="2024" name="G3 (Bethesda)">
        <title>Genome assembly of Hibiscus sabdariffa L. provides insights into metabolisms of medicinal natural products.</title>
        <authorList>
            <person name="Kim T."/>
        </authorList>
    </citation>
    <scope>NUCLEOTIDE SEQUENCE [LARGE SCALE GENOMIC DNA]</scope>
    <source>
        <strain evidence="1">TK-2024</strain>
        <tissue evidence="1">Old leaves</tissue>
    </source>
</reference>
<organism evidence="1 2">
    <name type="scientific">Hibiscus sabdariffa</name>
    <name type="common">roselle</name>
    <dbReference type="NCBI Taxonomy" id="183260"/>
    <lineage>
        <taxon>Eukaryota</taxon>
        <taxon>Viridiplantae</taxon>
        <taxon>Streptophyta</taxon>
        <taxon>Embryophyta</taxon>
        <taxon>Tracheophyta</taxon>
        <taxon>Spermatophyta</taxon>
        <taxon>Magnoliopsida</taxon>
        <taxon>eudicotyledons</taxon>
        <taxon>Gunneridae</taxon>
        <taxon>Pentapetalae</taxon>
        <taxon>rosids</taxon>
        <taxon>malvids</taxon>
        <taxon>Malvales</taxon>
        <taxon>Malvaceae</taxon>
        <taxon>Malvoideae</taxon>
        <taxon>Hibiscus</taxon>
    </lineage>
</organism>
<proteinExistence type="predicted"/>
<protein>
    <submittedName>
        <fullName evidence="1">Uncharacterized protein</fullName>
    </submittedName>
</protein>
<dbReference type="EMBL" id="JBBPBM010000019">
    <property type="protein sequence ID" value="KAK8554388.1"/>
    <property type="molecule type" value="Genomic_DNA"/>
</dbReference>